<dbReference type="Proteomes" id="UP000696485">
    <property type="component" value="Unassembled WGS sequence"/>
</dbReference>
<dbReference type="Pfam" id="PF01467">
    <property type="entry name" value="CTP_transf_like"/>
    <property type="match status" value="1"/>
</dbReference>
<reference evidence="2" key="1">
    <citation type="journal article" date="2020" name="Fungal Divers.">
        <title>Resolving the Mortierellaceae phylogeny through synthesis of multi-gene phylogenetics and phylogenomics.</title>
        <authorList>
            <person name="Vandepol N."/>
            <person name="Liber J."/>
            <person name="Desiro A."/>
            <person name="Na H."/>
            <person name="Kennedy M."/>
            <person name="Barry K."/>
            <person name="Grigoriev I.V."/>
            <person name="Miller A.N."/>
            <person name="O'Donnell K."/>
            <person name="Stajich J.E."/>
            <person name="Bonito G."/>
        </authorList>
    </citation>
    <scope>NUCLEOTIDE SEQUENCE</scope>
    <source>
        <strain evidence="2">NVP1</strain>
    </source>
</reference>
<dbReference type="GO" id="GO:0004140">
    <property type="term" value="F:dephospho-CoA kinase activity"/>
    <property type="evidence" value="ECO:0007669"/>
    <property type="project" value="TreeGrafter"/>
</dbReference>
<dbReference type="CDD" id="cd02164">
    <property type="entry name" value="PPAT_CoAS"/>
    <property type="match status" value="1"/>
</dbReference>
<comment type="caution">
    <text evidence="2">The sequence shown here is derived from an EMBL/GenBank/DDBJ whole genome shotgun (WGS) entry which is preliminary data.</text>
</comment>
<name>A0A9P5VKC7_9FUNG</name>
<feature type="domain" description="Cytidyltransferase-like" evidence="1">
    <location>
        <begin position="238"/>
        <end position="381"/>
    </location>
</feature>
<dbReference type="Gene3D" id="3.40.50.620">
    <property type="entry name" value="HUPs"/>
    <property type="match status" value="1"/>
</dbReference>
<dbReference type="PANTHER" id="PTHR10695:SF46">
    <property type="entry name" value="BIFUNCTIONAL COENZYME A SYNTHASE-RELATED"/>
    <property type="match status" value="1"/>
</dbReference>
<evidence type="ECO:0000313" key="2">
    <source>
        <dbReference type="EMBL" id="KAF9329549.1"/>
    </source>
</evidence>
<dbReference type="EMBL" id="JAAAUY010000466">
    <property type="protein sequence ID" value="KAF9329549.1"/>
    <property type="molecule type" value="Genomic_DNA"/>
</dbReference>
<dbReference type="SUPFAM" id="SSF52374">
    <property type="entry name" value="Nucleotidylyl transferase"/>
    <property type="match status" value="1"/>
</dbReference>
<dbReference type="InterPro" id="IPR014729">
    <property type="entry name" value="Rossmann-like_a/b/a_fold"/>
</dbReference>
<protein>
    <recommendedName>
        <fullName evidence="1">Cytidyltransferase-like domain-containing protein</fullName>
    </recommendedName>
</protein>
<dbReference type="GO" id="GO:0015937">
    <property type="term" value="P:coenzyme A biosynthetic process"/>
    <property type="evidence" value="ECO:0007669"/>
    <property type="project" value="TreeGrafter"/>
</dbReference>
<dbReference type="AlphaFoldDB" id="A0A9P5VKC7"/>
<evidence type="ECO:0000313" key="3">
    <source>
        <dbReference type="Proteomes" id="UP000696485"/>
    </source>
</evidence>
<organism evidence="2 3">
    <name type="scientific">Podila minutissima</name>
    <dbReference type="NCBI Taxonomy" id="64525"/>
    <lineage>
        <taxon>Eukaryota</taxon>
        <taxon>Fungi</taxon>
        <taxon>Fungi incertae sedis</taxon>
        <taxon>Mucoromycota</taxon>
        <taxon>Mortierellomycotina</taxon>
        <taxon>Mortierellomycetes</taxon>
        <taxon>Mortierellales</taxon>
        <taxon>Mortierellaceae</taxon>
        <taxon>Podila</taxon>
    </lineage>
</organism>
<gene>
    <name evidence="2" type="ORF">BG006_007388</name>
</gene>
<proteinExistence type="predicted"/>
<dbReference type="FunFam" id="3.40.50.620:FF:000089">
    <property type="entry name" value="Bifunctional coenzyme A synthase"/>
    <property type="match status" value="1"/>
</dbReference>
<dbReference type="InterPro" id="IPR004821">
    <property type="entry name" value="Cyt_trans-like"/>
</dbReference>
<keyword evidence="3" id="KW-1185">Reference proteome</keyword>
<sequence>MTADTGTAPAGHGLLLAQIPHWDASLDETFHSIHQALLLVHRLTIVISARSGEADASEAARGLQAADGRSGSKLDLVAQAKGTALAPGATFLNKKSLSSTSLASLASASSTASVFTTFHSVQRVLSALYVSFTKHAMALERPLAELDIVLEDSCGYEIGAAAKDEIPFDVFLGVDQAVKMLNELNEKRTENGAKTLPIITLKTAPPSLSSPDSRLVDAIDCCVPNTDVEEGQYSDVALGGTFDHLHAGHKILLSMTAWVTSHRIVCGVSDEELLSTKKFKDFLEPLDKRVKAVEKFLRVFKRSLVCEAVPLHDIYGPTITDKQLQALMVSKETIKGGAAVNQERLNRHLPPLKIEVINVISPTETEVDEVSLKISSTFIRQYLSELAASKVSMATGTAS</sequence>
<accession>A0A9P5VKC7</accession>
<dbReference type="PANTHER" id="PTHR10695">
    <property type="entry name" value="DEPHOSPHO-COA KINASE-RELATED"/>
    <property type="match status" value="1"/>
</dbReference>
<evidence type="ECO:0000259" key="1">
    <source>
        <dbReference type="Pfam" id="PF01467"/>
    </source>
</evidence>